<protein>
    <submittedName>
        <fullName evidence="7">Uncharacterized protein</fullName>
    </submittedName>
</protein>
<sequence length="317" mass="35928">MTDLSGLILAKKCLMDSLGDKFPTYLKALKQWFSMQSTKEDFDTELRKVLNNDQMKIHNQLFIQLLKTCHDYTNAPSSPHMSSESEHSSKRSKLSSSKKKSRSHHVVQGNDSVKQCTTSLFRGDEPTPNRFSAQELLMPDESFLYMQMLHCAWQYELDAVEMSAAQLLTDAVQNFLKNVVTAVLRQRSGYKVRDGHFIHAMGSPVVNPWLRSVSRLQPAADEPMRSRSGSCSHADADDDCKPDLGSRPSFPQLEQQVALSISSAKNSLQSTTALMMQEIIDGLRVNRSVIQSHMMYNTCMERLFLINTHPSWEEFGE</sequence>
<dbReference type="InParanoid" id="A0A482XK58"/>
<gene>
    <name evidence="7" type="ORF">LSTR_LSTR013846</name>
</gene>
<keyword evidence="5" id="KW-0539">Nucleus</keyword>
<dbReference type="AlphaFoldDB" id="A0A482XK58"/>
<dbReference type="OrthoDB" id="10264870at2759"/>
<dbReference type="PANTHER" id="PTHR21277:SF5">
    <property type="entry name" value="TRANSCRIPTIONAL ADAPTER 1"/>
    <property type="match status" value="1"/>
</dbReference>
<proteinExistence type="inferred from homology"/>
<dbReference type="STRING" id="195883.A0A482XK58"/>
<dbReference type="GO" id="GO:0000124">
    <property type="term" value="C:SAGA complex"/>
    <property type="evidence" value="ECO:0007669"/>
    <property type="project" value="UniProtKB-ARBA"/>
</dbReference>
<reference evidence="7 8" key="1">
    <citation type="journal article" date="2017" name="Gigascience">
        <title>Genome sequence of the small brown planthopper, Laodelphax striatellus.</title>
        <authorList>
            <person name="Zhu J."/>
            <person name="Jiang F."/>
            <person name="Wang X."/>
            <person name="Yang P."/>
            <person name="Bao Y."/>
            <person name="Zhao W."/>
            <person name="Wang W."/>
            <person name="Lu H."/>
            <person name="Wang Q."/>
            <person name="Cui N."/>
            <person name="Li J."/>
            <person name="Chen X."/>
            <person name="Luo L."/>
            <person name="Yu J."/>
            <person name="Kang L."/>
            <person name="Cui F."/>
        </authorList>
    </citation>
    <scope>NUCLEOTIDE SEQUENCE [LARGE SCALE GENOMIC DNA]</scope>
    <source>
        <strain evidence="7">Lst14</strain>
    </source>
</reference>
<dbReference type="GO" id="GO:0005634">
    <property type="term" value="C:nucleus"/>
    <property type="evidence" value="ECO:0007669"/>
    <property type="project" value="UniProtKB-SubCell"/>
</dbReference>
<accession>A0A482XK58</accession>
<organism evidence="7 8">
    <name type="scientific">Laodelphax striatellus</name>
    <name type="common">Small brown planthopper</name>
    <name type="synonym">Delphax striatella</name>
    <dbReference type="NCBI Taxonomy" id="195883"/>
    <lineage>
        <taxon>Eukaryota</taxon>
        <taxon>Metazoa</taxon>
        <taxon>Ecdysozoa</taxon>
        <taxon>Arthropoda</taxon>
        <taxon>Hexapoda</taxon>
        <taxon>Insecta</taxon>
        <taxon>Pterygota</taxon>
        <taxon>Neoptera</taxon>
        <taxon>Paraneoptera</taxon>
        <taxon>Hemiptera</taxon>
        <taxon>Auchenorrhyncha</taxon>
        <taxon>Fulgoroidea</taxon>
        <taxon>Delphacidae</taxon>
        <taxon>Criomorphinae</taxon>
        <taxon>Laodelphax</taxon>
    </lineage>
</organism>
<dbReference type="GO" id="GO:0003713">
    <property type="term" value="F:transcription coactivator activity"/>
    <property type="evidence" value="ECO:0007669"/>
    <property type="project" value="TreeGrafter"/>
</dbReference>
<evidence type="ECO:0000256" key="5">
    <source>
        <dbReference type="ARBA" id="ARBA00023242"/>
    </source>
</evidence>
<comment type="subcellular location">
    <subcellularLocation>
        <location evidence="1">Nucleus</location>
    </subcellularLocation>
</comment>
<comment type="caution">
    <text evidence="7">The sequence shown here is derived from an EMBL/GenBank/DDBJ whole genome shotgun (WGS) entry which is preliminary data.</text>
</comment>
<keyword evidence="8" id="KW-1185">Reference proteome</keyword>
<dbReference type="Proteomes" id="UP000291343">
    <property type="component" value="Unassembled WGS sequence"/>
</dbReference>
<feature type="region of interest" description="Disordered" evidence="6">
    <location>
        <begin position="217"/>
        <end position="247"/>
    </location>
</feature>
<dbReference type="PANTHER" id="PTHR21277">
    <property type="entry name" value="TRANSCRIPTIONAL ADAPTER 1"/>
    <property type="match status" value="1"/>
</dbReference>
<keyword evidence="3" id="KW-0805">Transcription regulation</keyword>
<dbReference type="Pfam" id="PF12767">
    <property type="entry name" value="SAGA-Tad1"/>
    <property type="match status" value="1"/>
</dbReference>
<evidence type="ECO:0000256" key="1">
    <source>
        <dbReference type="ARBA" id="ARBA00004123"/>
    </source>
</evidence>
<name>A0A482XK58_LAOST</name>
<dbReference type="FunCoup" id="A0A482XK58">
    <property type="interactions" value="1224"/>
</dbReference>
<evidence type="ECO:0000313" key="7">
    <source>
        <dbReference type="EMBL" id="RZF46213.1"/>
    </source>
</evidence>
<evidence type="ECO:0000313" key="8">
    <source>
        <dbReference type="Proteomes" id="UP000291343"/>
    </source>
</evidence>
<evidence type="ECO:0000256" key="4">
    <source>
        <dbReference type="ARBA" id="ARBA00023163"/>
    </source>
</evidence>
<evidence type="ECO:0000256" key="6">
    <source>
        <dbReference type="SAM" id="MobiDB-lite"/>
    </source>
</evidence>
<evidence type="ECO:0000256" key="2">
    <source>
        <dbReference type="ARBA" id="ARBA00010314"/>
    </source>
</evidence>
<keyword evidence="4" id="KW-0804">Transcription</keyword>
<dbReference type="EMBL" id="QKKF02006869">
    <property type="protein sequence ID" value="RZF46213.1"/>
    <property type="molecule type" value="Genomic_DNA"/>
</dbReference>
<dbReference type="InterPro" id="IPR024738">
    <property type="entry name" value="Hfi1/Tada1"/>
</dbReference>
<feature type="compositionally biased region" description="Basic residues" evidence="6">
    <location>
        <begin position="90"/>
        <end position="105"/>
    </location>
</feature>
<evidence type="ECO:0000256" key="3">
    <source>
        <dbReference type="ARBA" id="ARBA00023015"/>
    </source>
</evidence>
<dbReference type="GO" id="GO:0006357">
    <property type="term" value="P:regulation of transcription by RNA polymerase II"/>
    <property type="evidence" value="ECO:0007669"/>
    <property type="project" value="TreeGrafter"/>
</dbReference>
<comment type="similarity">
    <text evidence="2">Belongs to the TADA1 family.</text>
</comment>
<dbReference type="CDD" id="cd22934">
    <property type="entry name" value="HFD_TADA1"/>
    <property type="match status" value="1"/>
</dbReference>
<feature type="region of interest" description="Disordered" evidence="6">
    <location>
        <begin position="74"/>
        <end position="111"/>
    </location>
</feature>